<accession>A0A8C5RE33</accession>
<evidence type="ECO:0000256" key="1">
    <source>
        <dbReference type="PROSITE-ProRule" id="PRU00023"/>
    </source>
</evidence>
<proteinExistence type="predicted"/>
<protein>
    <submittedName>
        <fullName evidence="2">Ankyrin repeat domain 22</fullName>
    </submittedName>
</protein>
<dbReference type="Proteomes" id="UP000694406">
    <property type="component" value="Unplaced"/>
</dbReference>
<gene>
    <name evidence="2" type="primary">ANKRD22</name>
</gene>
<dbReference type="Pfam" id="PF12796">
    <property type="entry name" value="Ank_2"/>
    <property type="match status" value="1"/>
</dbReference>
<sequence length="99" mass="11279">MGILYSQPICQAAYNNDFNELQLLLEEDRNNLNIQDYFGGDTPIICACKKGHNRIVSYLLKMNADVNIKNKVRAVMAIGPLLRMLKPGFMKKENRGKMC</sequence>
<dbReference type="SUPFAM" id="SSF48403">
    <property type="entry name" value="Ankyrin repeat"/>
    <property type="match status" value="1"/>
</dbReference>
<dbReference type="InterPro" id="IPR002110">
    <property type="entry name" value="Ankyrin_rpt"/>
</dbReference>
<dbReference type="InterPro" id="IPR036770">
    <property type="entry name" value="Ankyrin_rpt-contain_sf"/>
</dbReference>
<dbReference type="Ensembl" id="ENSLLTT00000000074.1">
    <property type="protein sequence ID" value="ENSLLTP00000000073.1"/>
    <property type="gene ID" value="ENSLLTG00000000057.1"/>
</dbReference>
<name>A0A8C5RE33_LATLA</name>
<dbReference type="PANTHER" id="PTHR47276">
    <property type="entry name" value="ANKYRIN REPEAT DOMAIN-CONTAINING PROTEIN 22"/>
    <property type="match status" value="1"/>
</dbReference>
<reference evidence="2" key="2">
    <citation type="submission" date="2025-09" db="UniProtKB">
        <authorList>
            <consortium name="Ensembl"/>
        </authorList>
    </citation>
    <scope>IDENTIFICATION</scope>
</reference>
<dbReference type="SMART" id="SM00248">
    <property type="entry name" value="ANK"/>
    <property type="match status" value="2"/>
</dbReference>
<dbReference type="AlphaFoldDB" id="A0A8C5RE33"/>
<reference evidence="2" key="1">
    <citation type="submission" date="2025-08" db="UniProtKB">
        <authorList>
            <consortium name="Ensembl"/>
        </authorList>
    </citation>
    <scope>IDENTIFICATION</scope>
</reference>
<keyword evidence="3" id="KW-1185">Reference proteome</keyword>
<organism evidence="2 3">
    <name type="scientific">Laticauda laticaudata</name>
    <name type="common">Blue-ringed sea krait</name>
    <name type="synonym">Blue-lipped sea krait</name>
    <dbReference type="NCBI Taxonomy" id="8630"/>
    <lineage>
        <taxon>Eukaryota</taxon>
        <taxon>Metazoa</taxon>
        <taxon>Chordata</taxon>
        <taxon>Craniata</taxon>
        <taxon>Vertebrata</taxon>
        <taxon>Euteleostomi</taxon>
        <taxon>Lepidosauria</taxon>
        <taxon>Squamata</taxon>
        <taxon>Bifurcata</taxon>
        <taxon>Unidentata</taxon>
        <taxon>Episquamata</taxon>
        <taxon>Toxicofera</taxon>
        <taxon>Serpentes</taxon>
        <taxon>Colubroidea</taxon>
        <taxon>Elapidae</taxon>
        <taxon>Laticaudinae</taxon>
        <taxon>Laticauda</taxon>
    </lineage>
</organism>
<evidence type="ECO:0000313" key="2">
    <source>
        <dbReference type="Ensembl" id="ENSLLTP00000000073.1"/>
    </source>
</evidence>
<keyword evidence="1" id="KW-0040">ANK repeat</keyword>
<dbReference type="InterPro" id="IPR042802">
    <property type="entry name" value="ANR22"/>
</dbReference>
<feature type="repeat" description="ANK" evidence="1">
    <location>
        <begin position="39"/>
        <end position="71"/>
    </location>
</feature>
<dbReference type="PROSITE" id="PS50088">
    <property type="entry name" value="ANK_REPEAT"/>
    <property type="match status" value="1"/>
</dbReference>
<dbReference type="PANTHER" id="PTHR47276:SF1">
    <property type="entry name" value="ANKYRIN REPEAT DOMAIN-CONTAINING PROTEIN 22"/>
    <property type="match status" value="1"/>
</dbReference>
<evidence type="ECO:0000313" key="3">
    <source>
        <dbReference type="Proteomes" id="UP000694406"/>
    </source>
</evidence>
<dbReference type="GeneTree" id="ENSGT00390000009005"/>
<dbReference type="Gene3D" id="1.25.40.20">
    <property type="entry name" value="Ankyrin repeat-containing domain"/>
    <property type="match status" value="1"/>
</dbReference>
<dbReference type="PROSITE" id="PS50297">
    <property type="entry name" value="ANK_REP_REGION"/>
    <property type="match status" value="1"/>
</dbReference>